<dbReference type="InterPro" id="IPR029058">
    <property type="entry name" value="AB_hydrolase_fold"/>
</dbReference>
<gene>
    <name evidence="3" type="ORF">Ssi02_44220</name>
</gene>
<dbReference type="SUPFAM" id="SSF53474">
    <property type="entry name" value="alpha/beta-Hydrolases"/>
    <property type="match status" value="1"/>
</dbReference>
<evidence type="ECO:0000313" key="3">
    <source>
        <dbReference type="EMBL" id="GII94191.1"/>
    </source>
</evidence>
<dbReference type="Gene3D" id="3.40.50.1820">
    <property type="entry name" value="alpha/beta hydrolase"/>
    <property type="match status" value="1"/>
</dbReference>
<evidence type="ECO:0008006" key="5">
    <source>
        <dbReference type="Google" id="ProtNLM"/>
    </source>
</evidence>
<dbReference type="AlphaFoldDB" id="A0A919RHW5"/>
<comment type="caution">
    <text evidence="3">The sequence shown here is derived from an EMBL/GenBank/DDBJ whole genome shotgun (WGS) entry which is preliminary data.</text>
</comment>
<accession>A0A919RHW5</accession>
<dbReference type="EMBL" id="BOOW01000028">
    <property type="protein sequence ID" value="GII94191.1"/>
    <property type="molecule type" value="Genomic_DNA"/>
</dbReference>
<comment type="similarity">
    <text evidence="1">Belongs to the peptidase S33 family.</text>
</comment>
<name>A0A919RHW5_9ACTN</name>
<organism evidence="3 4">
    <name type="scientific">Sinosporangium siamense</name>
    <dbReference type="NCBI Taxonomy" id="1367973"/>
    <lineage>
        <taxon>Bacteria</taxon>
        <taxon>Bacillati</taxon>
        <taxon>Actinomycetota</taxon>
        <taxon>Actinomycetes</taxon>
        <taxon>Streptosporangiales</taxon>
        <taxon>Streptosporangiaceae</taxon>
        <taxon>Sinosporangium</taxon>
    </lineage>
</organism>
<dbReference type="PANTHER" id="PTHR21661:SF35">
    <property type="entry name" value="EPOXIDE HYDROLASE"/>
    <property type="match status" value="1"/>
</dbReference>
<dbReference type="GO" id="GO:0097176">
    <property type="term" value="P:epoxide metabolic process"/>
    <property type="evidence" value="ECO:0007669"/>
    <property type="project" value="TreeGrafter"/>
</dbReference>
<reference evidence="3" key="1">
    <citation type="submission" date="2021-01" db="EMBL/GenBank/DDBJ databases">
        <title>Whole genome shotgun sequence of Sinosporangium siamense NBRC 109515.</title>
        <authorList>
            <person name="Komaki H."/>
            <person name="Tamura T."/>
        </authorList>
    </citation>
    <scope>NUCLEOTIDE SEQUENCE</scope>
    <source>
        <strain evidence="3">NBRC 109515</strain>
    </source>
</reference>
<evidence type="ECO:0000313" key="4">
    <source>
        <dbReference type="Proteomes" id="UP000606172"/>
    </source>
</evidence>
<evidence type="ECO:0000256" key="1">
    <source>
        <dbReference type="ARBA" id="ARBA00010088"/>
    </source>
</evidence>
<dbReference type="Proteomes" id="UP000606172">
    <property type="component" value="Unassembled WGS sequence"/>
</dbReference>
<sequence length="99" mass="11380">MPPRPGSTNDRSSARIYYERAHADYWGTPPELSTAPTAVARFPHDNFVLLKHIAQETNNIVQWRDHDRGGHFPALEEPDLLVDDIRRFFCTLRLGADHN</sequence>
<keyword evidence="4" id="KW-1185">Reference proteome</keyword>
<proteinExistence type="inferred from homology"/>
<keyword evidence="2" id="KW-0378">Hydrolase</keyword>
<protein>
    <recommendedName>
        <fullName evidence="5">Epoxide hydrolase</fullName>
    </recommendedName>
</protein>
<dbReference type="PANTHER" id="PTHR21661">
    <property type="entry name" value="EPOXIDE HYDROLASE 1-RELATED"/>
    <property type="match status" value="1"/>
</dbReference>
<evidence type="ECO:0000256" key="2">
    <source>
        <dbReference type="ARBA" id="ARBA00022801"/>
    </source>
</evidence>
<dbReference type="GO" id="GO:0004301">
    <property type="term" value="F:epoxide hydrolase activity"/>
    <property type="evidence" value="ECO:0007669"/>
    <property type="project" value="TreeGrafter"/>
</dbReference>